<evidence type="ECO:0000256" key="3">
    <source>
        <dbReference type="ARBA" id="ARBA00022833"/>
    </source>
</evidence>
<accession>A0A2P7BHY4</accession>
<dbReference type="PROSITE" id="PS51891">
    <property type="entry name" value="CENP_V_GFA"/>
    <property type="match status" value="1"/>
</dbReference>
<dbReference type="AlphaFoldDB" id="A0A2P7BHY4"/>
<dbReference type="RefSeq" id="WP_106662934.1">
    <property type="nucleotide sequence ID" value="NZ_PGGM01000002.1"/>
</dbReference>
<name>A0A2P7BHY4_9HYPH</name>
<dbReference type="GO" id="GO:0046872">
    <property type="term" value="F:metal ion binding"/>
    <property type="evidence" value="ECO:0007669"/>
    <property type="project" value="UniProtKB-KW"/>
</dbReference>
<organism evidence="6 7">
    <name type="scientific">Phyllobacterium sophorae</name>
    <dbReference type="NCBI Taxonomy" id="1520277"/>
    <lineage>
        <taxon>Bacteria</taxon>
        <taxon>Pseudomonadati</taxon>
        <taxon>Pseudomonadota</taxon>
        <taxon>Alphaproteobacteria</taxon>
        <taxon>Hyphomicrobiales</taxon>
        <taxon>Phyllobacteriaceae</taxon>
        <taxon>Phyllobacterium</taxon>
    </lineage>
</organism>
<sequence>MRKASLAASPKFVVDNREVVVVVELRRGSCLCGKVHFETRGNLRGVVYCHCSQCRKQTGHFLAATNVQDDSISVSGEENIGWYEASHFAKRGFCKNCGSVLFWKHNELDYISVMAGAFDYPSGLRAESHIFVADKGDYYEIGDDLPQYEKSGGGVVVAGTDRSKD</sequence>
<gene>
    <name evidence="6" type="ORF">CU103_05560</name>
</gene>
<dbReference type="Pfam" id="PF04828">
    <property type="entry name" value="GFA"/>
    <property type="match status" value="1"/>
</dbReference>
<dbReference type="PANTHER" id="PTHR33337">
    <property type="entry name" value="GFA DOMAIN-CONTAINING PROTEIN"/>
    <property type="match status" value="1"/>
</dbReference>
<dbReference type="EMBL" id="PGGM01000002">
    <property type="protein sequence ID" value="PSH66067.1"/>
    <property type="molecule type" value="Genomic_DNA"/>
</dbReference>
<dbReference type="InterPro" id="IPR011057">
    <property type="entry name" value="Mss4-like_sf"/>
</dbReference>
<evidence type="ECO:0000313" key="6">
    <source>
        <dbReference type="EMBL" id="PSH66067.1"/>
    </source>
</evidence>
<feature type="domain" description="CENP-V/GFA" evidence="5">
    <location>
        <begin position="26"/>
        <end position="140"/>
    </location>
</feature>
<dbReference type="SUPFAM" id="SSF51316">
    <property type="entry name" value="Mss4-like"/>
    <property type="match status" value="1"/>
</dbReference>
<evidence type="ECO:0000256" key="1">
    <source>
        <dbReference type="ARBA" id="ARBA00005495"/>
    </source>
</evidence>
<protein>
    <submittedName>
        <fullName evidence="6">Aldehyde-activating protein</fullName>
    </submittedName>
</protein>
<keyword evidence="7" id="KW-1185">Reference proteome</keyword>
<dbReference type="InterPro" id="IPR006913">
    <property type="entry name" value="CENP-V/GFA"/>
</dbReference>
<dbReference type="Proteomes" id="UP000241764">
    <property type="component" value="Unassembled WGS sequence"/>
</dbReference>
<evidence type="ECO:0000256" key="4">
    <source>
        <dbReference type="ARBA" id="ARBA00023239"/>
    </source>
</evidence>
<dbReference type="Gene3D" id="3.90.1590.10">
    <property type="entry name" value="glutathione-dependent formaldehyde- activating enzyme (gfa)"/>
    <property type="match status" value="1"/>
</dbReference>
<evidence type="ECO:0000313" key="7">
    <source>
        <dbReference type="Proteomes" id="UP000241764"/>
    </source>
</evidence>
<evidence type="ECO:0000256" key="2">
    <source>
        <dbReference type="ARBA" id="ARBA00022723"/>
    </source>
</evidence>
<dbReference type="OrthoDB" id="9807246at2"/>
<keyword evidence="2" id="KW-0479">Metal-binding</keyword>
<keyword evidence="3" id="KW-0862">Zinc</keyword>
<proteinExistence type="inferred from homology"/>
<comment type="caution">
    <text evidence="6">The sequence shown here is derived from an EMBL/GenBank/DDBJ whole genome shotgun (WGS) entry which is preliminary data.</text>
</comment>
<evidence type="ECO:0000259" key="5">
    <source>
        <dbReference type="PROSITE" id="PS51891"/>
    </source>
</evidence>
<comment type="similarity">
    <text evidence="1">Belongs to the Gfa family.</text>
</comment>
<reference evidence="7" key="1">
    <citation type="submission" date="2017-11" db="EMBL/GenBank/DDBJ databases">
        <authorList>
            <person name="Kuznetsova I."/>
            <person name="Sazanova A."/>
            <person name="Chirak E."/>
            <person name="Safronova V."/>
            <person name="Willems A."/>
        </authorList>
    </citation>
    <scope>NUCLEOTIDE SEQUENCE [LARGE SCALE GENOMIC DNA]</scope>
    <source>
        <strain evidence="7">CCBAU 03422</strain>
    </source>
</reference>
<dbReference type="PANTHER" id="PTHR33337:SF40">
    <property type="entry name" value="CENP-V_GFA DOMAIN-CONTAINING PROTEIN-RELATED"/>
    <property type="match status" value="1"/>
</dbReference>
<keyword evidence="4" id="KW-0456">Lyase</keyword>
<dbReference type="GO" id="GO:0016846">
    <property type="term" value="F:carbon-sulfur lyase activity"/>
    <property type="evidence" value="ECO:0007669"/>
    <property type="project" value="InterPro"/>
</dbReference>